<reference evidence="7" key="1">
    <citation type="submission" date="2011-09" db="EMBL/GenBank/DDBJ databases">
        <title>The permanent draft genome of Mucilaginibacter paludis DSM 18603.</title>
        <authorList>
            <consortium name="US DOE Joint Genome Institute (JGI-PGF)"/>
            <person name="Lucas S."/>
            <person name="Han J."/>
            <person name="Lapidus A."/>
            <person name="Bruce D."/>
            <person name="Goodwin L."/>
            <person name="Pitluck S."/>
            <person name="Peters L."/>
            <person name="Kyrpides N."/>
            <person name="Mavromatis K."/>
            <person name="Ivanova N."/>
            <person name="Mikhailova N."/>
            <person name="Held B."/>
            <person name="Detter J.C."/>
            <person name="Tapia R."/>
            <person name="Han C."/>
            <person name="Land M."/>
            <person name="Hauser L."/>
            <person name="Markowitz V."/>
            <person name="Cheng J.-F."/>
            <person name="Hugenholtz P."/>
            <person name="Woyke T."/>
            <person name="Wu D."/>
            <person name="Tindall B."/>
            <person name="Brambilla E."/>
            <person name="Klenk H.-P."/>
            <person name="Eisen J.A."/>
        </authorList>
    </citation>
    <scope>NUCLEOTIDE SEQUENCE [LARGE SCALE GENOMIC DNA]</scope>
    <source>
        <strain evidence="7">DSM 18603</strain>
    </source>
</reference>
<dbReference type="AlphaFoldDB" id="H1YDZ7"/>
<dbReference type="EMBL" id="CM001403">
    <property type="protein sequence ID" value="EHQ25175.1"/>
    <property type="molecule type" value="Genomic_DNA"/>
</dbReference>
<proteinExistence type="predicted"/>
<dbReference type="HOGENOM" id="CLU_028799_3_1_10"/>
<feature type="transmembrane region" description="Helical" evidence="6">
    <location>
        <begin position="105"/>
        <end position="128"/>
    </location>
</feature>
<dbReference type="GO" id="GO:0015920">
    <property type="term" value="P:lipopolysaccharide transport"/>
    <property type="evidence" value="ECO:0007669"/>
    <property type="project" value="TreeGrafter"/>
</dbReference>
<dbReference type="RefSeq" id="WP_008504832.1">
    <property type="nucleotide sequence ID" value="NZ_CM001403.1"/>
</dbReference>
<dbReference type="Proteomes" id="UP000002774">
    <property type="component" value="Chromosome"/>
</dbReference>
<evidence type="ECO:0000256" key="2">
    <source>
        <dbReference type="ARBA" id="ARBA00022475"/>
    </source>
</evidence>
<sequence length="362" mass="41428">MLGKYIKIFDWYIIKKYLGTFVFTIAIFIVVIVVFDVSEKLDNFLKNNVSLKEIIFEYYAGSIPFYIDMLSPLINFLAVIFFTAKMANQTEIVPVLSSGASFNRFLRPYFICASLIFIVSLLADIYLIPFTNKLKITFENAYVVLEDPTKSDVHIKLDEHTFVYMQSFDNASKTGYQFTLEKFDGDVLKQKLTANKIVYDSLKRVWSIQQFDTRYVNGLREKMVHGEKKDTVLDMVPADFVLHNNIYSAMSRKELDNNIKKEEYRGTGVINDMLIEKYKRFVHPMASFVLTLIGVSLSSRKVRGGVGLPLGIGFFLCFAYIVVDQFAVVFSLKGGLPPIIAVFIPNTLFGLLGYYLLRKAPK</sequence>
<dbReference type="Pfam" id="PF03739">
    <property type="entry name" value="LptF_LptG"/>
    <property type="match status" value="1"/>
</dbReference>
<keyword evidence="2" id="KW-1003">Cell membrane</keyword>
<organism evidence="7 8">
    <name type="scientific">Mucilaginibacter paludis DSM 18603</name>
    <dbReference type="NCBI Taxonomy" id="714943"/>
    <lineage>
        <taxon>Bacteria</taxon>
        <taxon>Pseudomonadati</taxon>
        <taxon>Bacteroidota</taxon>
        <taxon>Sphingobacteriia</taxon>
        <taxon>Sphingobacteriales</taxon>
        <taxon>Sphingobacteriaceae</taxon>
        <taxon>Mucilaginibacter</taxon>
    </lineage>
</organism>
<keyword evidence="3 6" id="KW-0812">Transmembrane</keyword>
<accession>H1YDZ7</accession>
<keyword evidence="5 6" id="KW-0472">Membrane</keyword>
<dbReference type="GO" id="GO:0043190">
    <property type="term" value="C:ATP-binding cassette (ABC) transporter complex"/>
    <property type="evidence" value="ECO:0007669"/>
    <property type="project" value="TreeGrafter"/>
</dbReference>
<feature type="transmembrane region" description="Helical" evidence="6">
    <location>
        <begin position="306"/>
        <end position="323"/>
    </location>
</feature>
<evidence type="ECO:0000256" key="4">
    <source>
        <dbReference type="ARBA" id="ARBA00022989"/>
    </source>
</evidence>
<protein>
    <submittedName>
        <fullName evidence="7">Permease YjgP/YjgQ family protein</fullName>
    </submittedName>
</protein>
<dbReference type="STRING" id="714943.Mucpa_1001"/>
<keyword evidence="8" id="KW-1185">Reference proteome</keyword>
<dbReference type="PANTHER" id="PTHR33529">
    <property type="entry name" value="SLR0882 PROTEIN-RELATED"/>
    <property type="match status" value="1"/>
</dbReference>
<feature type="transmembrane region" description="Helical" evidence="6">
    <location>
        <begin position="281"/>
        <end position="299"/>
    </location>
</feature>
<evidence type="ECO:0000256" key="3">
    <source>
        <dbReference type="ARBA" id="ARBA00022692"/>
    </source>
</evidence>
<dbReference type="PANTHER" id="PTHR33529:SF8">
    <property type="entry name" value="PERMEASE, YJGP_YJGQ FAMILY"/>
    <property type="match status" value="1"/>
</dbReference>
<evidence type="ECO:0000256" key="1">
    <source>
        <dbReference type="ARBA" id="ARBA00004651"/>
    </source>
</evidence>
<evidence type="ECO:0000313" key="7">
    <source>
        <dbReference type="EMBL" id="EHQ25175.1"/>
    </source>
</evidence>
<feature type="transmembrane region" description="Helical" evidence="6">
    <location>
        <begin position="58"/>
        <end position="84"/>
    </location>
</feature>
<dbReference type="InterPro" id="IPR005495">
    <property type="entry name" value="LptG/LptF_permease"/>
</dbReference>
<evidence type="ECO:0000256" key="5">
    <source>
        <dbReference type="ARBA" id="ARBA00023136"/>
    </source>
</evidence>
<comment type="subcellular location">
    <subcellularLocation>
        <location evidence="1">Cell membrane</location>
        <topology evidence="1">Multi-pass membrane protein</topology>
    </subcellularLocation>
</comment>
<gene>
    <name evidence="7" type="ORF">Mucpa_1001</name>
</gene>
<keyword evidence="4 6" id="KW-1133">Transmembrane helix</keyword>
<feature type="transmembrane region" description="Helical" evidence="6">
    <location>
        <begin position="335"/>
        <end position="357"/>
    </location>
</feature>
<dbReference type="eggNOG" id="COG0795">
    <property type="taxonomic scope" value="Bacteria"/>
</dbReference>
<feature type="transmembrane region" description="Helical" evidence="6">
    <location>
        <begin position="21"/>
        <end position="38"/>
    </location>
</feature>
<evidence type="ECO:0000313" key="8">
    <source>
        <dbReference type="Proteomes" id="UP000002774"/>
    </source>
</evidence>
<name>H1YDZ7_9SPHI</name>
<evidence type="ECO:0000256" key="6">
    <source>
        <dbReference type="SAM" id="Phobius"/>
    </source>
</evidence>